<gene>
    <name evidence="1" type="ORF">HJG44_03320</name>
</gene>
<evidence type="ECO:0000313" key="2">
    <source>
        <dbReference type="Proteomes" id="UP000564885"/>
    </source>
</evidence>
<dbReference type="Proteomes" id="UP000564885">
    <property type="component" value="Unassembled WGS sequence"/>
</dbReference>
<keyword evidence="2" id="KW-1185">Reference proteome</keyword>
<evidence type="ECO:0000313" key="1">
    <source>
        <dbReference type="EMBL" id="NNM71426.1"/>
    </source>
</evidence>
<protein>
    <submittedName>
        <fullName evidence="1">Uncharacterized protein</fullName>
    </submittedName>
</protein>
<accession>A0A849HV85</accession>
<comment type="caution">
    <text evidence="1">The sequence shown here is derived from an EMBL/GenBank/DDBJ whole genome shotgun (WGS) entry which is preliminary data.</text>
</comment>
<dbReference type="EMBL" id="JABEPP010000001">
    <property type="protein sequence ID" value="NNM71426.1"/>
    <property type="molecule type" value="Genomic_DNA"/>
</dbReference>
<proteinExistence type="predicted"/>
<dbReference type="AlphaFoldDB" id="A0A849HV85"/>
<reference evidence="1 2" key="1">
    <citation type="submission" date="2020-04" db="EMBL/GenBank/DDBJ databases">
        <title>Enterovirga sp. isolate from soil.</title>
        <authorList>
            <person name="Chea S."/>
            <person name="Kim D.-U."/>
        </authorList>
    </citation>
    <scope>NUCLEOTIDE SEQUENCE [LARGE SCALE GENOMIC DNA]</scope>
    <source>
        <strain evidence="1 2">DB1703</strain>
    </source>
</reference>
<organism evidence="1 2">
    <name type="scientific">Enterovirga aerilata</name>
    <dbReference type="NCBI Taxonomy" id="2730920"/>
    <lineage>
        <taxon>Bacteria</taxon>
        <taxon>Pseudomonadati</taxon>
        <taxon>Pseudomonadota</taxon>
        <taxon>Alphaproteobacteria</taxon>
        <taxon>Hyphomicrobiales</taxon>
        <taxon>Methylobacteriaceae</taxon>
        <taxon>Enterovirga</taxon>
    </lineage>
</organism>
<sequence length="64" mass="7090">MPSLVNFEGTTVGELIDFLREYPPDMGVVFQDDAILVTKAKAGYIILRLDDRADYADAPPPYQG</sequence>
<name>A0A849HV85_9HYPH</name>